<name>A0ABD2JRM9_9BILA</name>
<sequence length="134" mass="15621">MADSVDGDDDHQRRREQRWMTDVNGTLQSDGSFRVFILEHIPSLPPKVNSQTDGRTTSPFHPTSTAKHNTHIQPPNALHLRGTTNKNGRMNWEREQPLKGGRQRKRQRDIERESRRVIGEQRHSPRKERKNENG</sequence>
<evidence type="ECO:0000313" key="2">
    <source>
        <dbReference type="EMBL" id="KAL3093083.1"/>
    </source>
</evidence>
<dbReference type="EMBL" id="JBICBT010000917">
    <property type="protein sequence ID" value="KAL3093083.1"/>
    <property type="molecule type" value="Genomic_DNA"/>
</dbReference>
<protein>
    <submittedName>
        <fullName evidence="2">Uncharacterized protein</fullName>
    </submittedName>
</protein>
<feature type="compositionally biased region" description="Basic and acidic residues" evidence="1">
    <location>
        <begin position="108"/>
        <end position="134"/>
    </location>
</feature>
<evidence type="ECO:0000256" key="1">
    <source>
        <dbReference type="SAM" id="MobiDB-lite"/>
    </source>
</evidence>
<dbReference type="Proteomes" id="UP001620626">
    <property type="component" value="Unassembled WGS sequence"/>
</dbReference>
<feature type="region of interest" description="Disordered" evidence="1">
    <location>
        <begin position="1"/>
        <end position="26"/>
    </location>
</feature>
<accession>A0ABD2JRM9</accession>
<feature type="region of interest" description="Disordered" evidence="1">
    <location>
        <begin position="43"/>
        <end position="134"/>
    </location>
</feature>
<reference evidence="2 3" key="1">
    <citation type="submission" date="2024-10" db="EMBL/GenBank/DDBJ databases">
        <authorList>
            <person name="Kim D."/>
        </authorList>
    </citation>
    <scope>NUCLEOTIDE SEQUENCE [LARGE SCALE GENOMIC DNA]</scope>
    <source>
        <strain evidence="2">BH-2024</strain>
    </source>
</reference>
<evidence type="ECO:0000313" key="3">
    <source>
        <dbReference type="Proteomes" id="UP001620626"/>
    </source>
</evidence>
<organism evidence="2 3">
    <name type="scientific">Heterodera trifolii</name>
    <dbReference type="NCBI Taxonomy" id="157864"/>
    <lineage>
        <taxon>Eukaryota</taxon>
        <taxon>Metazoa</taxon>
        <taxon>Ecdysozoa</taxon>
        <taxon>Nematoda</taxon>
        <taxon>Chromadorea</taxon>
        <taxon>Rhabditida</taxon>
        <taxon>Tylenchina</taxon>
        <taxon>Tylenchomorpha</taxon>
        <taxon>Tylenchoidea</taxon>
        <taxon>Heteroderidae</taxon>
        <taxon>Heteroderinae</taxon>
        <taxon>Heterodera</taxon>
    </lineage>
</organism>
<feature type="compositionally biased region" description="Polar residues" evidence="1">
    <location>
        <begin position="48"/>
        <end position="73"/>
    </location>
</feature>
<dbReference type="AlphaFoldDB" id="A0ABD2JRM9"/>
<comment type="caution">
    <text evidence="2">The sequence shown here is derived from an EMBL/GenBank/DDBJ whole genome shotgun (WGS) entry which is preliminary data.</text>
</comment>
<proteinExistence type="predicted"/>
<keyword evidence="3" id="KW-1185">Reference proteome</keyword>
<feature type="compositionally biased region" description="Basic and acidic residues" evidence="1">
    <location>
        <begin position="10"/>
        <end position="19"/>
    </location>
</feature>
<gene>
    <name evidence="2" type="ORF">niasHT_022533</name>
</gene>